<gene>
    <name evidence="1" type="ORF">METZ01_LOCUS257171</name>
</gene>
<name>A0A382IYU7_9ZZZZ</name>
<proteinExistence type="predicted"/>
<evidence type="ECO:0000313" key="1">
    <source>
        <dbReference type="EMBL" id="SVC04317.1"/>
    </source>
</evidence>
<organism evidence="1">
    <name type="scientific">marine metagenome</name>
    <dbReference type="NCBI Taxonomy" id="408172"/>
    <lineage>
        <taxon>unclassified sequences</taxon>
        <taxon>metagenomes</taxon>
        <taxon>ecological metagenomes</taxon>
    </lineage>
</organism>
<dbReference type="EMBL" id="UINC01070286">
    <property type="protein sequence ID" value="SVC04317.1"/>
    <property type="molecule type" value="Genomic_DNA"/>
</dbReference>
<accession>A0A382IYU7</accession>
<protein>
    <submittedName>
        <fullName evidence="1">Uncharacterized protein</fullName>
    </submittedName>
</protein>
<feature type="non-terminal residue" evidence="1">
    <location>
        <position position="54"/>
    </location>
</feature>
<dbReference type="AlphaFoldDB" id="A0A382IYU7"/>
<reference evidence="1" key="1">
    <citation type="submission" date="2018-05" db="EMBL/GenBank/DDBJ databases">
        <authorList>
            <person name="Lanie J.A."/>
            <person name="Ng W.-L."/>
            <person name="Kazmierczak K.M."/>
            <person name="Andrzejewski T.M."/>
            <person name="Davidsen T.M."/>
            <person name="Wayne K.J."/>
            <person name="Tettelin H."/>
            <person name="Glass J.I."/>
            <person name="Rusch D."/>
            <person name="Podicherti R."/>
            <person name="Tsui H.-C.T."/>
            <person name="Winkler M.E."/>
        </authorList>
    </citation>
    <scope>NUCLEOTIDE SEQUENCE</scope>
</reference>
<sequence length="54" mass="6322">MKSHPIVKKLENGENLPMKDVMNTFESYRSKDPIIYNIETTNACNMRCKMCPRT</sequence>